<dbReference type="OMA" id="PIVFIQH"/>
<dbReference type="GO" id="GO:0016787">
    <property type="term" value="F:hydrolase activity"/>
    <property type="evidence" value="ECO:0007669"/>
    <property type="project" value="UniProtKB-KW"/>
</dbReference>
<keyword evidence="7" id="KW-0325">Glycoprotein</keyword>
<dbReference type="Gene3D" id="3.40.50.1820">
    <property type="entry name" value="alpha/beta hydrolase"/>
    <property type="match status" value="3"/>
</dbReference>
<dbReference type="Pfam" id="PF04083">
    <property type="entry name" value="Abhydro_lipase"/>
    <property type="match status" value="3"/>
</dbReference>
<keyword evidence="4" id="KW-0378">Hydrolase</keyword>
<dbReference type="EMBL" id="UYSL01022105">
    <property type="protein sequence ID" value="VDL79834.1"/>
    <property type="molecule type" value="Genomic_DNA"/>
</dbReference>
<reference evidence="12 13" key="2">
    <citation type="submission" date="2018-11" db="EMBL/GenBank/DDBJ databases">
        <authorList>
            <consortium name="Pathogen Informatics"/>
        </authorList>
    </citation>
    <scope>NUCLEOTIDE SEQUENCE [LARGE SCALE GENOMIC DNA]</scope>
</reference>
<evidence type="ECO:0000313" key="13">
    <source>
        <dbReference type="Proteomes" id="UP000271162"/>
    </source>
</evidence>
<proteinExistence type="inferred from homology"/>
<dbReference type="AlphaFoldDB" id="A0A158R2L2"/>
<feature type="signal peptide" evidence="9">
    <location>
        <begin position="1"/>
        <end position="22"/>
    </location>
</feature>
<evidence type="ECO:0000256" key="4">
    <source>
        <dbReference type="ARBA" id="ARBA00022801"/>
    </source>
</evidence>
<feature type="domain" description="AB hydrolase-1" evidence="10">
    <location>
        <begin position="487"/>
        <end position="732"/>
    </location>
</feature>
<evidence type="ECO:0000256" key="2">
    <source>
        <dbReference type="ARBA" id="ARBA00010701"/>
    </source>
</evidence>
<dbReference type="FunFam" id="3.40.50.1820:FF:000021">
    <property type="entry name" value="Lipase"/>
    <property type="match status" value="2"/>
</dbReference>
<feature type="chain" id="PRO_5043135829" evidence="9">
    <location>
        <begin position="23"/>
        <end position="1092"/>
    </location>
</feature>
<dbReference type="FunFam" id="3.40.50.1820:FF:000057">
    <property type="entry name" value="Lipase"/>
    <property type="match status" value="1"/>
</dbReference>
<name>A0A158R2L2_NIPBR</name>
<evidence type="ECO:0000256" key="3">
    <source>
        <dbReference type="ARBA" id="ARBA00022729"/>
    </source>
</evidence>
<feature type="domain" description="Partial AB-hydrolase lipase" evidence="11">
    <location>
        <begin position="407"/>
        <end position="466"/>
    </location>
</feature>
<dbReference type="Proteomes" id="UP000271162">
    <property type="component" value="Unassembled WGS sequence"/>
</dbReference>
<comment type="similarity">
    <text evidence="2">Belongs to the AB hydrolase superfamily. Lipase family.</text>
</comment>
<evidence type="ECO:0000256" key="5">
    <source>
        <dbReference type="ARBA" id="ARBA00022963"/>
    </source>
</evidence>
<keyword evidence="6" id="KW-0443">Lipid metabolism</keyword>
<dbReference type="GO" id="GO:0043202">
    <property type="term" value="C:lysosomal lumen"/>
    <property type="evidence" value="ECO:0007669"/>
    <property type="project" value="UniProtKB-SubCell"/>
</dbReference>
<evidence type="ECO:0000313" key="14">
    <source>
        <dbReference type="WBParaSite" id="NBR_0001623801-mRNA-1"/>
    </source>
</evidence>
<organism evidence="14">
    <name type="scientific">Nippostrongylus brasiliensis</name>
    <name type="common">Rat hookworm</name>
    <dbReference type="NCBI Taxonomy" id="27835"/>
    <lineage>
        <taxon>Eukaryota</taxon>
        <taxon>Metazoa</taxon>
        <taxon>Ecdysozoa</taxon>
        <taxon>Nematoda</taxon>
        <taxon>Chromadorea</taxon>
        <taxon>Rhabditida</taxon>
        <taxon>Rhabditina</taxon>
        <taxon>Rhabditomorpha</taxon>
        <taxon>Strongyloidea</taxon>
        <taxon>Heligmosomidae</taxon>
        <taxon>Nippostrongylus</taxon>
    </lineage>
</organism>
<feature type="domain" description="Partial AB-hydrolase lipase" evidence="11">
    <location>
        <begin position="36"/>
        <end position="112"/>
    </location>
</feature>
<evidence type="ECO:0000256" key="7">
    <source>
        <dbReference type="ARBA" id="ARBA00023180"/>
    </source>
</evidence>
<dbReference type="PANTHER" id="PTHR11005">
    <property type="entry name" value="LYSOSOMAL ACID LIPASE-RELATED"/>
    <property type="match status" value="1"/>
</dbReference>
<dbReference type="InterPro" id="IPR000073">
    <property type="entry name" value="AB_hydrolase_1"/>
</dbReference>
<protein>
    <submittedName>
        <fullName evidence="14">Lipase (inferred by orthology to a zebrafish protein)</fullName>
    </submittedName>
</protein>
<evidence type="ECO:0000256" key="9">
    <source>
        <dbReference type="SAM" id="SignalP"/>
    </source>
</evidence>
<dbReference type="WBParaSite" id="NBR_0001623801-mRNA-1">
    <property type="protein sequence ID" value="NBR_0001623801-mRNA-1"/>
    <property type="gene ID" value="NBR_0001623801"/>
</dbReference>
<accession>A0A158R2L2</accession>
<evidence type="ECO:0000256" key="6">
    <source>
        <dbReference type="ARBA" id="ARBA00023098"/>
    </source>
</evidence>
<keyword evidence="3 9" id="KW-0732">Signal</keyword>
<keyword evidence="5" id="KW-0442">Lipid degradation</keyword>
<dbReference type="STRING" id="27835.A0A158R2L2"/>
<gene>
    <name evidence="12" type="ORF">NBR_LOCUS16239</name>
</gene>
<reference evidence="14" key="1">
    <citation type="submission" date="2016-04" db="UniProtKB">
        <authorList>
            <consortium name="WormBaseParasite"/>
        </authorList>
    </citation>
    <scope>IDENTIFICATION</scope>
</reference>
<dbReference type="InterPro" id="IPR006693">
    <property type="entry name" value="AB_hydrolase_lipase"/>
</dbReference>
<evidence type="ECO:0000256" key="1">
    <source>
        <dbReference type="ARBA" id="ARBA00004227"/>
    </source>
</evidence>
<sequence length="1092" mass="124131">MSSASVIYRVTLLLALLPHVLAFPWTKHDPEVKMTVPEIINHWGYPVEIHHVITQDGFILELHRIPHGRSGKSLVSRNLRNGMAMGPTNASRPVVFLQHGLESSSSNWVTNLPHQSAGFVFADAGFDVWLGNMRGNTYSRRHLDLKPNSNKFWEHTWDEMAQYDLPAMIYHALLVSGQPHVYYVGHSQGTLTMFSKLSSDQEFANKIKMFFALAPVGSVRHIRGLLKKLVDDLSSEFTAWTKVFGMQQFLPNNWLTKSVTSGFCGNNALQEELCKHVLFAMCGPDPKGLNKTRLPVYYSHTPAGTSSMNILHWIQMVKRGSVAKFDYGEKENLVKYGQKQPPVYNFGDITGLPIYLYIGGNDWLADNEDIKGYLSPRIKATVQQKTFLPDYNHLDFIWGIHAAEDPEMIQHWGYPVEIHQAITKDGYKLELHRIPYGRNGTREEGRPLVFLQHGLLASSADWVLNLPEQSAGNRYSRKHVRHSWLSAKFWQFSWDEMAEFDLPAMIDKALSVSGQSQVLYVAHSQGTLTAFAKLSTDPSFAQKIKMLFALAPIGKIQHIRGLARTLSFTLAGGVETFTKIFGSREFLPQWMSAPAMEALCQDRKSICIDLLFSITGADQRNFNSSRLPVYVAHFPSGTSTQNMLHWIQMVRKGSLAKFDRGIWLNLLNYGQLSAPSYKLERIPRLPLYLFSGGNDWLADPEDIADYLVKKLNHTIREHIVLPNYNHMDFTWGLRTADEVYRRIIDFAKANDYMRWNVVALAVVAVCSAHTDDPELDMLTPARVAYWNYPSEVHHATTTDGFILEMHRIPYGKVKPENLKGSIFGQTFTKGRPVMFMQHGLESASSDFVSNLPEQSAGMVFADAGFDVWMGNIRGNNYSQNHTRLSRDSNEFWDWSWDEMVKYDLDAMIDYVLSTTGQPTLYYMGHSQGTLIMFSKLSVDQEFAKRIKRFYALAPIGSVKNIKGLLLDLVNAFGNEFDVVENSDLHFQSTRWNFFTKHRALDADGEEGHSVHSTPPEYDFTKITAQTVIYWGDEDWLADPTDITGYLLPRIQGALVQNTMITGYNHLDFTWSIYAAKDIYLEIVQKIKAELGM</sequence>
<evidence type="ECO:0000259" key="11">
    <source>
        <dbReference type="Pfam" id="PF04083"/>
    </source>
</evidence>
<evidence type="ECO:0000256" key="8">
    <source>
        <dbReference type="ARBA" id="ARBA00023228"/>
    </source>
</evidence>
<dbReference type="Pfam" id="PF00561">
    <property type="entry name" value="Abhydrolase_1"/>
    <property type="match status" value="1"/>
</dbReference>
<keyword evidence="13" id="KW-1185">Reference proteome</keyword>
<comment type="subcellular location">
    <subcellularLocation>
        <location evidence="1">Lysosome lumen</location>
    </subcellularLocation>
</comment>
<dbReference type="GO" id="GO:0016042">
    <property type="term" value="P:lipid catabolic process"/>
    <property type="evidence" value="ECO:0007669"/>
    <property type="project" value="UniProtKB-KW"/>
</dbReference>
<dbReference type="InterPro" id="IPR029058">
    <property type="entry name" value="AB_hydrolase_fold"/>
</dbReference>
<feature type="domain" description="Partial AB-hydrolase lipase" evidence="11">
    <location>
        <begin position="783"/>
        <end position="851"/>
    </location>
</feature>
<evidence type="ECO:0000313" key="12">
    <source>
        <dbReference type="EMBL" id="VDL79834.1"/>
    </source>
</evidence>
<evidence type="ECO:0000259" key="10">
    <source>
        <dbReference type="Pfam" id="PF00561"/>
    </source>
</evidence>
<keyword evidence="8" id="KW-0458">Lysosome</keyword>
<dbReference type="SUPFAM" id="SSF53474">
    <property type="entry name" value="alpha/beta-Hydrolases"/>
    <property type="match status" value="3"/>
</dbReference>